<proteinExistence type="predicted"/>
<dbReference type="EMBL" id="MU250527">
    <property type="protein sequence ID" value="KAG7449797.1"/>
    <property type="molecule type" value="Genomic_DNA"/>
</dbReference>
<evidence type="ECO:0000313" key="1">
    <source>
        <dbReference type="EMBL" id="KAG7449797.1"/>
    </source>
</evidence>
<protein>
    <submittedName>
        <fullName evidence="1">Uncharacterized protein</fullName>
    </submittedName>
</protein>
<dbReference type="RefSeq" id="XP_043043297.1">
    <property type="nucleotide sequence ID" value="XM_043176813.1"/>
</dbReference>
<dbReference type="AlphaFoldDB" id="A0A9P8AXC4"/>
<dbReference type="Proteomes" id="UP000812287">
    <property type="component" value="Unassembled WGS sequence"/>
</dbReference>
<sequence>MANLIRTAKSGNDWTLNDLDSYHITLKQVDALSFFGLQELPRPSVDQELLINADADAM</sequence>
<keyword evidence="2" id="KW-1185">Reference proteome</keyword>
<dbReference type="GeneID" id="66099100"/>
<dbReference type="OrthoDB" id="3258141at2759"/>
<organism evidence="1 2">
    <name type="scientific">Guyanagaster necrorhizus</name>
    <dbReference type="NCBI Taxonomy" id="856835"/>
    <lineage>
        <taxon>Eukaryota</taxon>
        <taxon>Fungi</taxon>
        <taxon>Dikarya</taxon>
        <taxon>Basidiomycota</taxon>
        <taxon>Agaricomycotina</taxon>
        <taxon>Agaricomycetes</taxon>
        <taxon>Agaricomycetidae</taxon>
        <taxon>Agaricales</taxon>
        <taxon>Marasmiineae</taxon>
        <taxon>Physalacriaceae</taxon>
        <taxon>Guyanagaster</taxon>
    </lineage>
</organism>
<name>A0A9P8AXC4_9AGAR</name>
<reference evidence="1" key="1">
    <citation type="submission" date="2020-11" db="EMBL/GenBank/DDBJ databases">
        <title>Adaptations for nitrogen fixation in a non-lichenized fungal sporocarp promotes dispersal by wood-feeding termites.</title>
        <authorList>
            <consortium name="DOE Joint Genome Institute"/>
            <person name="Koch R.A."/>
            <person name="Yoon G."/>
            <person name="Arayal U."/>
            <person name="Lail K."/>
            <person name="Amirebrahimi M."/>
            <person name="Labutti K."/>
            <person name="Lipzen A."/>
            <person name="Riley R."/>
            <person name="Barry K."/>
            <person name="Henrissat B."/>
            <person name="Grigoriev I.V."/>
            <person name="Herr J.R."/>
            <person name="Aime M.C."/>
        </authorList>
    </citation>
    <scope>NUCLEOTIDE SEQUENCE</scope>
    <source>
        <strain evidence="1">MCA 3950</strain>
    </source>
</reference>
<gene>
    <name evidence="1" type="ORF">BT62DRAFT_1002106</name>
</gene>
<comment type="caution">
    <text evidence="1">The sequence shown here is derived from an EMBL/GenBank/DDBJ whole genome shotgun (WGS) entry which is preliminary data.</text>
</comment>
<accession>A0A9P8AXC4</accession>
<evidence type="ECO:0000313" key="2">
    <source>
        <dbReference type="Proteomes" id="UP000812287"/>
    </source>
</evidence>